<accession>A0A4C1V265</accession>
<reference evidence="2 3" key="1">
    <citation type="journal article" date="2019" name="Commun. Biol.">
        <title>The bagworm genome reveals a unique fibroin gene that provides high tensile strength.</title>
        <authorList>
            <person name="Kono N."/>
            <person name="Nakamura H."/>
            <person name="Ohtoshi R."/>
            <person name="Tomita M."/>
            <person name="Numata K."/>
            <person name="Arakawa K."/>
        </authorList>
    </citation>
    <scope>NUCLEOTIDE SEQUENCE [LARGE SCALE GENOMIC DNA]</scope>
</reference>
<name>A0A4C1V265_EUMVA</name>
<feature type="compositionally biased region" description="Basic and acidic residues" evidence="1">
    <location>
        <begin position="37"/>
        <end position="55"/>
    </location>
</feature>
<feature type="region of interest" description="Disordered" evidence="1">
    <location>
        <begin position="35"/>
        <end position="68"/>
    </location>
</feature>
<keyword evidence="3" id="KW-1185">Reference proteome</keyword>
<gene>
    <name evidence="2" type="ORF">EVAR_25600_1</name>
</gene>
<dbReference type="AlphaFoldDB" id="A0A4C1V265"/>
<proteinExistence type="predicted"/>
<evidence type="ECO:0000313" key="3">
    <source>
        <dbReference type="Proteomes" id="UP000299102"/>
    </source>
</evidence>
<dbReference type="Proteomes" id="UP000299102">
    <property type="component" value="Unassembled WGS sequence"/>
</dbReference>
<evidence type="ECO:0000313" key="2">
    <source>
        <dbReference type="EMBL" id="GBP32345.1"/>
    </source>
</evidence>
<feature type="region of interest" description="Disordered" evidence="1">
    <location>
        <begin position="138"/>
        <end position="163"/>
    </location>
</feature>
<dbReference type="EMBL" id="BGZK01000258">
    <property type="protein sequence ID" value="GBP32345.1"/>
    <property type="molecule type" value="Genomic_DNA"/>
</dbReference>
<organism evidence="2 3">
    <name type="scientific">Eumeta variegata</name>
    <name type="common">Bagworm moth</name>
    <name type="synonym">Eumeta japonica</name>
    <dbReference type="NCBI Taxonomy" id="151549"/>
    <lineage>
        <taxon>Eukaryota</taxon>
        <taxon>Metazoa</taxon>
        <taxon>Ecdysozoa</taxon>
        <taxon>Arthropoda</taxon>
        <taxon>Hexapoda</taxon>
        <taxon>Insecta</taxon>
        <taxon>Pterygota</taxon>
        <taxon>Neoptera</taxon>
        <taxon>Endopterygota</taxon>
        <taxon>Lepidoptera</taxon>
        <taxon>Glossata</taxon>
        <taxon>Ditrysia</taxon>
        <taxon>Tineoidea</taxon>
        <taxon>Psychidae</taxon>
        <taxon>Oiketicinae</taxon>
        <taxon>Eumeta</taxon>
    </lineage>
</organism>
<sequence length="189" mass="21260">MGHQNSCTMGERQRRKLLRHVYFLREGGYSLHRTKAREREGTRAPLEPETKERASAGRTRRGPPIVYGTNVMHDTARRIRSLGYVLQVNSVHVYDPGDAGNGDFYQNSRTKPRRLANTSEKTSARGFLRAVTVTYLRPRPRGERTAEHSGAGATSGPRARSRRDVECARCRHGVTYVNLFALTAALPLI</sequence>
<evidence type="ECO:0000256" key="1">
    <source>
        <dbReference type="SAM" id="MobiDB-lite"/>
    </source>
</evidence>
<comment type="caution">
    <text evidence="2">The sequence shown here is derived from an EMBL/GenBank/DDBJ whole genome shotgun (WGS) entry which is preliminary data.</text>
</comment>
<protein>
    <submittedName>
        <fullName evidence="2">Uncharacterized protein</fullName>
    </submittedName>
</protein>